<proteinExistence type="predicted"/>
<gene>
    <name evidence="3" type="ORF">SAMN06296058_3251</name>
</gene>
<dbReference type="SUPFAM" id="SSF160935">
    <property type="entry name" value="VPA0735-like"/>
    <property type="match status" value="1"/>
</dbReference>
<dbReference type="PANTHER" id="PTHR36509">
    <property type="entry name" value="BLL3101 PROTEIN"/>
    <property type="match status" value="1"/>
</dbReference>
<dbReference type="PROSITE" id="PS51257">
    <property type="entry name" value="PROKAR_LIPOPROTEIN"/>
    <property type="match status" value="1"/>
</dbReference>
<dbReference type="STRING" id="428993.SAMN06296058_3251"/>
<accession>A0A1T5LWI3</accession>
<dbReference type="InterPro" id="IPR037050">
    <property type="entry name" value="DUF1254_sf"/>
</dbReference>
<dbReference type="Pfam" id="PF06742">
    <property type="entry name" value="DUF1214"/>
    <property type="match status" value="1"/>
</dbReference>
<dbReference type="InterPro" id="IPR010679">
    <property type="entry name" value="DUF1254"/>
</dbReference>
<dbReference type="RefSeq" id="WP_217698684.1">
    <property type="nucleotide sequence ID" value="NZ_BMCL01000001.1"/>
</dbReference>
<dbReference type="PANTHER" id="PTHR36509:SF2">
    <property type="entry name" value="BLL3101 PROTEIN"/>
    <property type="match status" value="1"/>
</dbReference>
<name>A0A1T5LWI3_9GAMM</name>
<keyword evidence="4" id="KW-1185">Reference proteome</keyword>
<dbReference type="InterPro" id="IPR037049">
    <property type="entry name" value="DUF1214_C_sf"/>
</dbReference>
<evidence type="ECO:0000259" key="1">
    <source>
        <dbReference type="Pfam" id="PF06742"/>
    </source>
</evidence>
<feature type="domain" description="DUF1254" evidence="2">
    <location>
        <begin position="100"/>
        <end position="229"/>
    </location>
</feature>
<dbReference type="Gene3D" id="2.60.40.1610">
    <property type="entry name" value="Domain of unknown function DUF1254"/>
    <property type="match status" value="1"/>
</dbReference>
<protein>
    <submittedName>
        <fullName evidence="3">Uncharacterized conserved protein</fullName>
    </submittedName>
</protein>
<evidence type="ECO:0000313" key="3">
    <source>
        <dbReference type="EMBL" id="SKC80245.1"/>
    </source>
</evidence>
<dbReference type="Gene3D" id="2.60.120.600">
    <property type="entry name" value="Domain of unknown function DUF1214, C-terminal domain"/>
    <property type="match status" value="1"/>
</dbReference>
<organism evidence="3 4">
    <name type="scientific">Pseudoxanthomonas indica</name>
    <dbReference type="NCBI Taxonomy" id="428993"/>
    <lineage>
        <taxon>Bacteria</taxon>
        <taxon>Pseudomonadati</taxon>
        <taxon>Pseudomonadota</taxon>
        <taxon>Gammaproteobacteria</taxon>
        <taxon>Lysobacterales</taxon>
        <taxon>Lysobacteraceae</taxon>
        <taxon>Pseudoxanthomonas</taxon>
    </lineage>
</organism>
<feature type="domain" description="DUF1214" evidence="1">
    <location>
        <begin position="375"/>
        <end position="482"/>
    </location>
</feature>
<dbReference type="EMBL" id="FUZV01000002">
    <property type="protein sequence ID" value="SKC80245.1"/>
    <property type="molecule type" value="Genomic_DNA"/>
</dbReference>
<dbReference type="Proteomes" id="UP000190341">
    <property type="component" value="Unassembled WGS sequence"/>
</dbReference>
<dbReference type="InterPro" id="IPR010621">
    <property type="entry name" value="DUF1214"/>
</dbReference>
<dbReference type="Pfam" id="PF06863">
    <property type="entry name" value="DUF1254"/>
    <property type="match status" value="1"/>
</dbReference>
<dbReference type="AlphaFoldDB" id="A0A1T5LWI3"/>
<dbReference type="Gene3D" id="1.10.3360.10">
    <property type="entry name" value="VPA0735-like domain"/>
    <property type="match status" value="1"/>
</dbReference>
<evidence type="ECO:0000259" key="2">
    <source>
        <dbReference type="Pfam" id="PF06863"/>
    </source>
</evidence>
<reference evidence="3 4" key="1">
    <citation type="submission" date="2017-02" db="EMBL/GenBank/DDBJ databases">
        <authorList>
            <person name="Peterson S.W."/>
        </authorList>
    </citation>
    <scope>NUCLEOTIDE SEQUENCE [LARGE SCALE GENOMIC DNA]</scope>
    <source>
        <strain evidence="3 4">P15</strain>
    </source>
</reference>
<sequence>MSILRSATLIAVMGLVASGCQREQAAAPDAAVQAPTAKSSPVTPATPVVSTLASMDPAKASALLRDAYVYAYPLILMDVTQRQATNVPNATSVPMRAPLNQFAHFRTYPDASARDVVRFNFDTLYSFAWLDLGQGPVVLSVPDTGGRFYLVPTLDMWTDVFSSLGSRTTGTKAGHFAYVPPGWSGSLPAGVERIDAPTSMIWLMERTQTNGPSDYDNVHKVQDQLKLTPLSQWGKDYAPPASVPTDESVDNKTPPLVTVQSMSGVDFFTRFAALLKKYPPHGTDYPMLFRLRALGIAPGQDWNAGALDDKTTALINEAAKAAQAEITAEISRGSGATHVNGWNYATDNMGTYGTSYLRRAMVALGGLGANLPEDAVYPLVFADSEGKPLQGSTRYVLHFAKDQLPPADAFWSLTMYDAQGFQVPNPINRFAIGDRDALQFNGDGSLDLYLQPQSPGAGKESNWLPSPASGVIQPTLRLYSPRAEVMTGRWVPPALKRVNQ</sequence>
<evidence type="ECO:0000313" key="4">
    <source>
        <dbReference type="Proteomes" id="UP000190341"/>
    </source>
</evidence>